<evidence type="ECO:0000313" key="14">
    <source>
        <dbReference type="EMBL" id="QAA80284.1"/>
    </source>
</evidence>
<evidence type="ECO:0000256" key="4">
    <source>
        <dbReference type="ARBA" id="ARBA00016436"/>
    </source>
</evidence>
<evidence type="ECO:0000256" key="3">
    <source>
        <dbReference type="ARBA" id="ARBA00012071"/>
    </source>
</evidence>
<dbReference type="GO" id="GO:0009245">
    <property type="term" value="P:lipid A biosynthetic process"/>
    <property type="evidence" value="ECO:0007669"/>
    <property type="project" value="UniProtKB-UniRule"/>
</dbReference>
<comment type="function">
    <text evidence="1 13">Transfers the gamma-phosphate of ATP to the 4'-position of a tetraacyldisaccharide 1-phosphate intermediate (termed DS-1-P) to form tetraacyldisaccharide 1,4'-bis-phosphate (lipid IVA).</text>
</comment>
<evidence type="ECO:0000256" key="10">
    <source>
        <dbReference type="ARBA" id="ARBA00022840"/>
    </source>
</evidence>
<comment type="caution">
    <text evidence="13">Lacks conserved residue(s) required for the propagation of feature annotation.</text>
</comment>
<evidence type="ECO:0000256" key="11">
    <source>
        <dbReference type="ARBA" id="ARBA00023098"/>
    </source>
</evidence>
<keyword evidence="9 13" id="KW-0418">Kinase</keyword>
<keyword evidence="10 13" id="KW-0067">ATP-binding</keyword>
<evidence type="ECO:0000256" key="13">
    <source>
        <dbReference type="HAMAP-Rule" id="MF_00409"/>
    </source>
</evidence>
<dbReference type="GO" id="GO:0009029">
    <property type="term" value="F:lipid-A 4'-kinase activity"/>
    <property type="evidence" value="ECO:0007669"/>
    <property type="project" value="UniProtKB-UniRule"/>
</dbReference>
<evidence type="ECO:0000313" key="15">
    <source>
        <dbReference type="Proteomes" id="UP000285517"/>
    </source>
</evidence>
<dbReference type="EMBL" id="CP034951">
    <property type="protein sequence ID" value="QAA80284.1"/>
    <property type="molecule type" value="Genomic_DNA"/>
</dbReference>
<keyword evidence="11 13" id="KW-0443">Lipid metabolism</keyword>
<organism evidence="14 15">
    <name type="scientific">Aequorivita ciconiae</name>
    <dbReference type="NCBI Taxonomy" id="2494375"/>
    <lineage>
        <taxon>Bacteria</taxon>
        <taxon>Pseudomonadati</taxon>
        <taxon>Bacteroidota</taxon>
        <taxon>Flavobacteriia</taxon>
        <taxon>Flavobacteriales</taxon>
        <taxon>Flavobacteriaceae</taxon>
        <taxon>Aequorivita</taxon>
    </lineage>
</organism>
<dbReference type="EC" id="2.7.1.130" evidence="3 13"/>
<evidence type="ECO:0000256" key="7">
    <source>
        <dbReference type="ARBA" id="ARBA00022679"/>
    </source>
</evidence>
<comment type="pathway">
    <text evidence="2 13">Glycolipid biosynthesis; lipid IV(A) biosynthesis; lipid IV(A) from (3R)-3-hydroxytetradecanoyl-[acyl-carrier-protein] and UDP-N-acetyl-alpha-D-glucosamine: step 6/6.</text>
</comment>
<accession>A0A451FSB5</accession>
<dbReference type="Proteomes" id="UP000285517">
    <property type="component" value="Chromosome"/>
</dbReference>
<keyword evidence="8 13" id="KW-0547">Nucleotide-binding</keyword>
<reference evidence="14 15" key="1">
    <citation type="submission" date="2019-01" db="EMBL/GenBank/DDBJ databases">
        <title>Complete genome sequencing of Aequorivita sp. H23M31.</title>
        <authorList>
            <person name="Bae J.-W."/>
        </authorList>
    </citation>
    <scope>NUCLEOTIDE SEQUENCE [LARGE SCALE GENOMIC DNA]</scope>
    <source>
        <strain evidence="14 15">H23M31</strain>
    </source>
</reference>
<keyword evidence="5 13" id="KW-0444">Lipid biosynthesis</keyword>
<evidence type="ECO:0000256" key="12">
    <source>
        <dbReference type="ARBA" id="ARBA00029757"/>
    </source>
</evidence>
<keyword evidence="15" id="KW-1185">Reference proteome</keyword>
<dbReference type="PANTHER" id="PTHR42724:SF1">
    <property type="entry name" value="TETRAACYLDISACCHARIDE 4'-KINASE, MITOCHONDRIAL-RELATED"/>
    <property type="match status" value="1"/>
</dbReference>
<comment type="catalytic activity">
    <reaction evidence="13">
        <text>a lipid A disaccharide + ATP = a lipid IVA + ADP + H(+)</text>
        <dbReference type="Rhea" id="RHEA:67840"/>
        <dbReference type="ChEBI" id="CHEBI:15378"/>
        <dbReference type="ChEBI" id="CHEBI:30616"/>
        <dbReference type="ChEBI" id="CHEBI:176343"/>
        <dbReference type="ChEBI" id="CHEBI:176425"/>
        <dbReference type="ChEBI" id="CHEBI:456216"/>
        <dbReference type="EC" id="2.7.1.130"/>
    </reaction>
</comment>
<name>A0A451FSB5_9FLAO</name>
<evidence type="ECO:0000256" key="5">
    <source>
        <dbReference type="ARBA" id="ARBA00022516"/>
    </source>
</evidence>
<protein>
    <recommendedName>
        <fullName evidence="4 13">Tetraacyldisaccharide 4'-kinase</fullName>
        <ecNumber evidence="3 13">2.7.1.130</ecNumber>
    </recommendedName>
    <alternativeName>
        <fullName evidence="12 13">Lipid A 4'-kinase</fullName>
    </alternativeName>
</protein>
<keyword evidence="7 13" id="KW-0808">Transferase</keyword>
<evidence type="ECO:0000256" key="6">
    <source>
        <dbReference type="ARBA" id="ARBA00022556"/>
    </source>
</evidence>
<evidence type="ECO:0000256" key="1">
    <source>
        <dbReference type="ARBA" id="ARBA00002274"/>
    </source>
</evidence>
<comment type="similarity">
    <text evidence="13">Belongs to the LpxK family.</text>
</comment>
<sequence>MKLLRKLLFPFSLIYWVITAVRNKFYDFGWLKSKAYDFPVICVGNLSTGGTGKSPMIEFLISRLKCEWRLAVLSRGYKRETKGFKMVEVDSTVLETGDEPLQFKRKFPKITVAVCEDRQEGVEILRKNSDLILLDDAFQHRKVRASYYILLTSYGNLFVDDFILPVGNLREPKSGADRADVLVVTKCPGKLEPSEMERIRKKLRLQTHQEVYFTKIGYAREITDGVNTKSLEYLNKIKFTLVTGIANPKPLVEFLKNKGLEFYHKSYGDHHNFTIGEITDLERERIILTTEKDFMRLQPVIKNAELYYLPITTEFLGNTSEEFLKRIFSNL</sequence>
<dbReference type="RefSeq" id="WP_128248685.1">
    <property type="nucleotide sequence ID" value="NZ_CP034951.1"/>
</dbReference>
<dbReference type="GO" id="GO:0005524">
    <property type="term" value="F:ATP binding"/>
    <property type="evidence" value="ECO:0007669"/>
    <property type="project" value="UniProtKB-UniRule"/>
</dbReference>
<dbReference type="HAMAP" id="MF_00409">
    <property type="entry name" value="LpxK"/>
    <property type="match status" value="1"/>
</dbReference>
<dbReference type="SUPFAM" id="SSF52540">
    <property type="entry name" value="P-loop containing nucleoside triphosphate hydrolases"/>
    <property type="match status" value="1"/>
</dbReference>
<dbReference type="OrthoDB" id="9766423at2"/>
<evidence type="ECO:0000256" key="8">
    <source>
        <dbReference type="ARBA" id="ARBA00022741"/>
    </source>
</evidence>
<dbReference type="GO" id="GO:0005886">
    <property type="term" value="C:plasma membrane"/>
    <property type="evidence" value="ECO:0007669"/>
    <property type="project" value="TreeGrafter"/>
</dbReference>
<dbReference type="InterPro" id="IPR003758">
    <property type="entry name" value="LpxK"/>
</dbReference>
<keyword evidence="6 13" id="KW-0441">Lipid A biosynthesis</keyword>
<proteinExistence type="inferred from homology"/>
<evidence type="ECO:0000256" key="2">
    <source>
        <dbReference type="ARBA" id="ARBA00004870"/>
    </source>
</evidence>
<evidence type="ECO:0000256" key="9">
    <source>
        <dbReference type="ARBA" id="ARBA00022777"/>
    </source>
</evidence>
<gene>
    <name evidence="13 14" type="primary">lpxK</name>
    <name evidence="14" type="ORF">EI546_00385</name>
</gene>
<dbReference type="InterPro" id="IPR027417">
    <property type="entry name" value="P-loop_NTPase"/>
</dbReference>
<dbReference type="PANTHER" id="PTHR42724">
    <property type="entry name" value="TETRAACYLDISACCHARIDE 4'-KINASE"/>
    <property type="match status" value="1"/>
</dbReference>
<dbReference type="UniPathway" id="UPA00359">
    <property type="reaction ID" value="UER00482"/>
</dbReference>
<dbReference type="AlphaFoldDB" id="A0A451FSB5"/>
<dbReference type="KEGG" id="aev:EI546_00385"/>
<dbReference type="NCBIfam" id="TIGR00682">
    <property type="entry name" value="lpxK"/>
    <property type="match status" value="1"/>
</dbReference>
<dbReference type="Pfam" id="PF02606">
    <property type="entry name" value="LpxK"/>
    <property type="match status" value="1"/>
</dbReference>